<comment type="caution">
    <text evidence="4">The sequence shown here is derived from an EMBL/GenBank/DDBJ whole genome shotgun (WGS) entry which is preliminary data.</text>
</comment>
<organism evidence="4 5">
    <name type="scientific">Nocardioides marmorisolisilvae</name>
    <dbReference type="NCBI Taxonomy" id="1542737"/>
    <lineage>
        <taxon>Bacteria</taxon>
        <taxon>Bacillati</taxon>
        <taxon>Actinomycetota</taxon>
        <taxon>Actinomycetes</taxon>
        <taxon>Propionibacteriales</taxon>
        <taxon>Nocardioidaceae</taxon>
        <taxon>Nocardioides</taxon>
    </lineage>
</organism>
<feature type="transmembrane region" description="Helical" evidence="2">
    <location>
        <begin position="75"/>
        <end position="94"/>
    </location>
</feature>
<dbReference type="InterPro" id="IPR001932">
    <property type="entry name" value="PPM-type_phosphatase-like_dom"/>
</dbReference>
<dbReference type="Pfam" id="PF07228">
    <property type="entry name" value="SpoIIE"/>
    <property type="match status" value="1"/>
</dbReference>
<dbReference type="EMBL" id="RJSG01000002">
    <property type="protein sequence ID" value="RNL78779.1"/>
    <property type="molecule type" value="Genomic_DNA"/>
</dbReference>
<dbReference type="Proteomes" id="UP000277094">
    <property type="component" value="Unassembled WGS sequence"/>
</dbReference>
<evidence type="ECO:0000313" key="4">
    <source>
        <dbReference type="EMBL" id="RNL78779.1"/>
    </source>
</evidence>
<name>A0A3N0DT25_9ACTN</name>
<dbReference type="OrthoDB" id="4935951at2"/>
<evidence type="ECO:0000256" key="2">
    <source>
        <dbReference type="SAM" id="Phobius"/>
    </source>
</evidence>
<keyword evidence="1" id="KW-0378">Hydrolase</keyword>
<dbReference type="PANTHER" id="PTHR43156">
    <property type="entry name" value="STAGE II SPORULATION PROTEIN E-RELATED"/>
    <property type="match status" value="1"/>
</dbReference>
<dbReference type="Gene3D" id="3.60.40.10">
    <property type="entry name" value="PPM-type phosphatase domain"/>
    <property type="match status" value="1"/>
</dbReference>
<keyword evidence="2" id="KW-0812">Transmembrane</keyword>
<keyword evidence="2" id="KW-1133">Transmembrane helix</keyword>
<sequence length="369" mass="39921">MPPVSDLAAGSSRRIRSRWFRLQRQMMESDRIPLVLLVLLTIALTIGGITAQTVIPQVSILLPIVLASLWLSPRTLPWFVIFCLGAVIVLAINMDDITTVTFVRIGITFAIAILLIVTSYRRKRLGVTGPRGESMFVDLRDRIMKQGAIPALPEEWHVESAFRSAGGTSFGGDFIVASKATDGSTLDLIVVDVSGKGVEAGSRSLLLSGAFGGLASAVGPERFLPDANGYLLRQGWLEGFATAIHLHLDLRTGDFELRKAGHPPSIWLHAGSGRWSVLNSEGPILGLIPDTTFEVVRGRLLTDDALVMFTDGLVETVNRDIGSGIDKLAGRAQLLFPNGFKRAARILIDQLSSSNDDGALVLVHRRSPV</sequence>
<dbReference type="PANTHER" id="PTHR43156:SF2">
    <property type="entry name" value="STAGE II SPORULATION PROTEIN E"/>
    <property type="match status" value="1"/>
</dbReference>
<keyword evidence="5" id="KW-1185">Reference proteome</keyword>
<evidence type="ECO:0000259" key="3">
    <source>
        <dbReference type="SMART" id="SM00331"/>
    </source>
</evidence>
<feature type="transmembrane region" description="Helical" evidence="2">
    <location>
        <begin position="101"/>
        <end position="120"/>
    </location>
</feature>
<gene>
    <name evidence="4" type="ORF">EFL95_06825</name>
</gene>
<accession>A0A3N0DT25</accession>
<protein>
    <submittedName>
        <fullName evidence="4">Serine/threonine-protein phosphatase</fullName>
    </submittedName>
</protein>
<dbReference type="InterPro" id="IPR036457">
    <property type="entry name" value="PPM-type-like_dom_sf"/>
</dbReference>
<feature type="domain" description="PPM-type phosphatase" evidence="3">
    <location>
        <begin position="155"/>
        <end position="365"/>
    </location>
</feature>
<reference evidence="4 5" key="1">
    <citation type="submission" date="2018-11" db="EMBL/GenBank/DDBJ databases">
        <authorList>
            <person name="Li F."/>
        </authorList>
    </citation>
    <scope>NUCLEOTIDE SEQUENCE [LARGE SCALE GENOMIC DNA]</scope>
    <source>
        <strain evidence="4 5">KIS18-7</strain>
    </source>
</reference>
<dbReference type="InterPro" id="IPR052016">
    <property type="entry name" value="Bact_Sigma-Reg"/>
</dbReference>
<evidence type="ECO:0000256" key="1">
    <source>
        <dbReference type="ARBA" id="ARBA00022801"/>
    </source>
</evidence>
<keyword evidence="2" id="KW-0472">Membrane</keyword>
<evidence type="ECO:0000313" key="5">
    <source>
        <dbReference type="Proteomes" id="UP000277094"/>
    </source>
</evidence>
<dbReference type="AlphaFoldDB" id="A0A3N0DT25"/>
<dbReference type="RefSeq" id="WP_123233281.1">
    <property type="nucleotide sequence ID" value="NZ_RJSG01000002.1"/>
</dbReference>
<proteinExistence type="predicted"/>
<dbReference type="GO" id="GO:0016791">
    <property type="term" value="F:phosphatase activity"/>
    <property type="evidence" value="ECO:0007669"/>
    <property type="project" value="TreeGrafter"/>
</dbReference>
<dbReference type="SMART" id="SM00331">
    <property type="entry name" value="PP2C_SIG"/>
    <property type="match status" value="1"/>
</dbReference>